<keyword evidence="2" id="KW-0472">Membrane</keyword>
<proteinExistence type="predicted"/>
<accession>A0ABR2HLY3</accession>
<evidence type="ECO:0000256" key="1">
    <source>
        <dbReference type="SAM" id="MobiDB-lite"/>
    </source>
</evidence>
<name>A0ABR2HLY3_9PEZI</name>
<sequence>MHFKYHYSVPNVGPHATPGVTQTFTIPLDVKIPTRTITRTVTNTVVAKKVIETVAYRVIKTVTETVAPTSTAIPPFNATINNPPAVGTINWLVASSCSALSICLLVMTMTVFYCSVLAGVKSHRGARQGLKRANKTYEKMERLGKAANDQVKTVNGEITDANKAVGKHKSLVREALEVVEQRLTARDAAEKVVQPPGDVIDMEQDSGSDSFDLVDYEE</sequence>
<reference evidence="3 4" key="1">
    <citation type="journal article" date="2024" name="IMA Fungus">
        <title>Apiospora arundinis, a panoply of carbohydrate-active enzymes and secondary metabolites.</title>
        <authorList>
            <person name="Sorensen T."/>
            <person name="Petersen C."/>
            <person name="Muurmann A.T."/>
            <person name="Christiansen J.V."/>
            <person name="Brundto M.L."/>
            <person name="Overgaard C.K."/>
            <person name="Boysen A.T."/>
            <person name="Wollenberg R.D."/>
            <person name="Larsen T.O."/>
            <person name="Sorensen J.L."/>
            <person name="Nielsen K.L."/>
            <person name="Sondergaard T.E."/>
        </authorList>
    </citation>
    <scope>NUCLEOTIDE SEQUENCE [LARGE SCALE GENOMIC DNA]</scope>
    <source>
        <strain evidence="3 4">AAU 773</strain>
    </source>
</reference>
<organism evidence="3 4">
    <name type="scientific">Apiospora arundinis</name>
    <dbReference type="NCBI Taxonomy" id="335852"/>
    <lineage>
        <taxon>Eukaryota</taxon>
        <taxon>Fungi</taxon>
        <taxon>Dikarya</taxon>
        <taxon>Ascomycota</taxon>
        <taxon>Pezizomycotina</taxon>
        <taxon>Sordariomycetes</taxon>
        <taxon>Xylariomycetidae</taxon>
        <taxon>Amphisphaeriales</taxon>
        <taxon>Apiosporaceae</taxon>
        <taxon>Apiospora</taxon>
    </lineage>
</organism>
<evidence type="ECO:0000256" key="2">
    <source>
        <dbReference type="SAM" id="Phobius"/>
    </source>
</evidence>
<feature type="region of interest" description="Disordered" evidence="1">
    <location>
        <begin position="194"/>
        <end position="218"/>
    </location>
</feature>
<dbReference type="Proteomes" id="UP001390339">
    <property type="component" value="Unassembled WGS sequence"/>
</dbReference>
<keyword evidence="4" id="KW-1185">Reference proteome</keyword>
<keyword evidence="2" id="KW-1133">Transmembrane helix</keyword>
<feature type="transmembrane region" description="Helical" evidence="2">
    <location>
        <begin position="91"/>
        <end position="120"/>
    </location>
</feature>
<protein>
    <submittedName>
        <fullName evidence="3">Uncharacterized protein</fullName>
    </submittedName>
</protein>
<evidence type="ECO:0000313" key="4">
    <source>
        <dbReference type="Proteomes" id="UP001390339"/>
    </source>
</evidence>
<comment type="caution">
    <text evidence="3">The sequence shown here is derived from an EMBL/GenBank/DDBJ whole genome shotgun (WGS) entry which is preliminary data.</text>
</comment>
<feature type="compositionally biased region" description="Acidic residues" evidence="1">
    <location>
        <begin position="200"/>
        <end position="218"/>
    </location>
</feature>
<gene>
    <name evidence="3" type="ORF">PGQ11_015638</name>
</gene>
<dbReference type="EMBL" id="JAPCWZ010000010">
    <property type="protein sequence ID" value="KAK8849158.1"/>
    <property type="molecule type" value="Genomic_DNA"/>
</dbReference>
<keyword evidence="2" id="KW-0812">Transmembrane</keyword>
<evidence type="ECO:0000313" key="3">
    <source>
        <dbReference type="EMBL" id="KAK8849158.1"/>
    </source>
</evidence>